<evidence type="ECO:0000256" key="1">
    <source>
        <dbReference type="ARBA" id="ARBA00004442"/>
    </source>
</evidence>
<dbReference type="InterPro" id="IPR036737">
    <property type="entry name" value="OmpA-like_sf"/>
</dbReference>
<sequence>MKKVSLWIGSLVVGSMLSLPLSAQQQQPDSPDYNPKASYEGPYKMNTWSIAVHLGPSQFFGDLREYDFFPVTGNSSDTQSEWGTFQGGVTINKQLSYLFGVRGDVSLGTLKGMKRRNYYRYFRGNYTDASLSGTVNLKGLLFGPTKMKHWKIDGYAGFGQVWYNSTAYELGSGREIRSTDGTTNDWIIPMGVTINYELTKRLDLGLDFRVNHTNSDLIDATYGGDFSRDPADGIVISNFPTSRKGNSALDKYGYGSVMLTYKLGKNPLRVSKQDGKYTYNPDQGGFYNLRYTDPKLLVKPPKILTLEEMDSVAKANRPKDIDPKLLLDTDGDGVSDFFDKEPNSPAGSVVDGSGRVIDFDQYVKNALASGAACTEIFANVMFETDRNEIKAEYREMLANVAALMNKSGCRLQLAGHADRRASDRYNMALSRRRVEAVRAYMVNEAGLKDASKIIVDYFGAFKPIADSATREGLMKNRRVELRLLP</sequence>
<evidence type="ECO:0000256" key="3">
    <source>
        <dbReference type="ARBA" id="ARBA00023237"/>
    </source>
</evidence>
<feature type="signal peptide" evidence="5">
    <location>
        <begin position="1"/>
        <end position="23"/>
    </location>
</feature>
<dbReference type="Gene3D" id="3.30.1330.60">
    <property type="entry name" value="OmpA-like domain"/>
    <property type="match status" value="1"/>
</dbReference>
<dbReference type="SUPFAM" id="SSF103088">
    <property type="entry name" value="OmpA-like"/>
    <property type="match status" value="1"/>
</dbReference>
<dbReference type="InterPro" id="IPR006665">
    <property type="entry name" value="OmpA-like"/>
</dbReference>
<dbReference type="PANTHER" id="PTHR30329">
    <property type="entry name" value="STATOR ELEMENT OF FLAGELLAR MOTOR COMPLEX"/>
    <property type="match status" value="1"/>
</dbReference>
<dbReference type="Proteomes" id="UP000295706">
    <property type="component" value="Unassembled WGS sequence"/>
</dbReference>
<dbReference type="RefSeq" id="WP_132119839.1">
    <property type="nucleotide sequence ID" value="NZ_SMJU01000010.1"/>
</dbReference>
<keyword evidence="3" id="KW-0998">Cell outer membrane</keyword>
<comment type="caution">
    <text evidence="7">The sequence shown here is derived from an EMBL/GenBank/DDBJ whole genome shotgun (WGS) entry which is preliminary data.</text>
</comment>
<organism evidence="7 8">
    <name type="scientific">Arundinibacter roseus</name>
    <dbReference type="NCBI Taxonomy" id="2070510"/>
    <lineage>
        <taxon>Bacteria</taxon>
        <taxon>Pseudomonadati</taxon>
        <taxon>Bacteroidota</taxon>
        <taxon>Cytophagia</taxon>
        <taxon>Cytophagales</taxon>
        <taxon>Spirosomataceae</taxon>
        <taxon>Arundinibacter</taxon>
    </lineage>
</organism>
<gene>
    <name evidence="7" type="ORF">EZE20_16985</name>
</gene>
<dbReference type="AlphaFoldDB" id="A0A4V2X9F6"/>
<dbReference type="OrthoDB" id="1522982at2"/>
<protein>
    <submittedName>
        <fullName evidence="7">OmpA family protein</fullName>
    </submittedName>
</protein>
<evidence type="ECO:0000313" key="8">
    <source>
        <dbReference type="Proteomes" id="UP000295706"/>
    </source>
</evidence>
<dbReference type="Pfam" id="PF00691">
    <property type="entry name" value="OmpA"/>
    <property type="match status" value="1"/>
</dbReference>
<feature type="domain" description="OmpA-like" evidence="6">
    <location>
        <begin position="369"/>
        <end position="485"/>
    </location>
</feature>
<dbReference type="GO" id="GO:0009279">
    <property type="term" value="C:cell outer membrane"/>
    <property type="evidence" value="ECO:0007669"/>
    <property type="project" value="UniProtKB-SubCell"/>
</dbReference>
<keyword evidence="8" id="KW-1185">Reference proteome</keyword>
<evidence type="ECO:0000256" key="2">
    <source>
        <dbReference type="ARBA" id="ARBA00023136"/>
    </source>
</evidence>
<dbReference type="PANTHER" id="PTHR30329:SF21">
    <property type="entry name" value="LIPOPROTEIN YIAD-RELATED"/>
    <property type="match status" value="1"/>
</dbReference>
<comment type="subcellular location">
    <subcellularLocation>
        <location evidence="1">Cell outer membrane</location>
    </subcellularLocation>
</comment>
<keyword evidence="5" id="KW-0732">Signal</keyword>
<evidence type="ECO:0000256" key="4">
    <source>
        <dbReference type="PROSITE-ProRule" id="PRU00473"/>
    </source>
</evidence>
<name>A0A4V2X9F6_9BACT</name>
<feature type="chain" id="PRO_5020255046" evidence="5">
    <location>
        <begin position="24"/>
        <end position="485"/>
    </location>
</feature>
<dbReference type="EMBL" id="SMJU01000010">
    <property type="protein sequence ID" value="TDB63455.1"/>
    <property type="molecule type" value="Genomic_DNA"/>
</dbReference>
<dbReference type="CDD" id="cd07185">
    <property type="entry name" value="OmpA_C-like"/>
    <property type="match status" value="1"/>
</dbReference>
<proteinExistence type="predicted"/>
<evidence type="ECO:0000313" key="7">
    <source>
        <dbReference type="EMBL" id="TDB63455.1"/>
    </source>
</evidence>
<keyword evidence="2 4" id="KW-0472">Membrane</keyword>
<dbReference type="InterPro" id="IPR006664">
    <property type="entry name" value="OMP_bac"/>
</dbReference>
<accession>A0A4V2X9F6</accession>
<dbReference type="PROSITE" id="PS51123">
    <property type="entry name" value="OMPA_2"/>
    <property type="match status" value="1"/>
</dbReference>
<dbReference type="PRINTS" id="PR01021">
    <property type="entry name" value="OMPADOMAIN"/>
</dbReference>
<evidence type="ECO:0000256" key="5">
    <source>
        <dbReference type="SAM" id="SignalP"/>
    </source>
</evidence>
<reference evidence="7 8" key="1">
    <citation type="submission" date="2019-02" db="EMBL/GenBank/DDBJ databases">
        <title>Arundinibacter roseus gen. nov., sp. nov., a new member of the family Cytophagaceae.</title>
        <authorList>
            <person name="Szuroczki S."/>
            <person name="Khayer B."/>
            <person name="Sproer C."/>
            <person name="Toumi M."/>
            <person name="Szabo A."/>
            <person name="Felfoldi T."/>
            <person name="Schumann P."/>
            <person name="Toth E."/>
        </authorList>
    </citation>
    <scope>NUCLEOTIDE SEQUENCE [LARGE SCALE GENOMIC DNA]</scope>
    <source>
        <strain evidence="7 8">DMA-k-7a</strain>
    </source>
</reference>
<evidence type="ECO:0000259" key="6">
    <source>
        <dbReference type="PROSITE" id="PS51123"/>
    </source>
</evidence>
<dbReference type="InterPro" id="IPR050330">
    <property type="entry name" value="Bact_OuterMem_StrucFunc"/>
</dbReference>